<evidence type="ECO:0000256" key="6">
    <source>
        <dbReference type="ARBA" id="ARBA00023049"/>
    </source>
</evidence>
<gene>
    <name evidence="9" type="ORF">HOV93_07080</name>
</gene>
<dbReference type="PANTHER" id="PTHR11705:SF143">
    <property type="entry name" value="SLL0236 PROTEIN"/>
    <property type="match status" value="1"/>
</dbReference>
<dbReference type="Pfam" id="PF00246">
    <property type="entry name" value="Peptidase_M14"/>
    <property type="match status" value="1"/>
</dbReference>
<comment type="caution">
    <text evidence="9">The sequence shown here is derived from an EMBL/GenBank/DDBJ whole genome shotgun (WGS) entry which is preliminary data.</text>
</comment>
<dbReference type="GO" id="GO:0005615">
    <property type="term" value="C:extracellular space"/>
    <property type="evidence" value="ECO:0007669"/>
    <property type="project" value="TreeGrafter"/>
</dbReference>
<accession>A0A7V8V2R0</accession>
<dbReference type="InterPro" id="IPR000834">
    <property type="entry name" value="Peptidase_M14"/>
</dbReference>
<dbReference type="PANTHER" id="PTHR11705">
    <property type="entry name" value="PROTEASE FAMILY M14 CARBOXYPEPTIDASE A,B"/>
    <property type="match status" value="1"/>
</dbReference>
<dbReference type="GO" id="GO:0006508">
    <property type="term" value="P:proteolysis"/>
    <property type="evidence" value="ECO:0007669"/>
    <property type="project" value="UniProtKB-KW"/>
</dbReference>
<dbReference type="EMBL" id="JABRWO010000002">
    <property type="protein sequence ID" value="MBA2113559.1"/>
    <property type="molecule type" value="Genomic_DNA"/>
</dbReference>
<evidence type="ECO:0000259" key="8">
    <source>
        <dbReference type="Pfam" id="PF00246"/>
    </source>
</evidence>
<dbReference type="SUPFAM" id="SSF52317">
    <property type="entry name" value="Class I glutamine amidotransferase-like"/>
    <property type="match status" value="1"/>
</dbReference>
<dbReference type="GO" id="GO:0008270">
    <property type="term" value="F:zinc ion binding"/>
    <property type="evidence" value="ECO:0007669"/>
    <property type="project" value="InterPro"/>
</dbReference>
<dbReference type="Gene3D" id="3.40.630.10">
    <property type="entry name" value="Zn peptidases"/>
    <property type="match status" value="1"/>
</dbReference>
<proteinExistence type="inferred from homology"/>
<dbReference type="InterPro" id="IPR029062">
    <property type="entry name" value="Class_I_gatase-like"/>
</dbReference>
<keyword evidence="4" id="KW-0378">Hydrolase</keyword>
<feature type="region of interest" description="Disordered" evidence="7">
    <location>
        <begin position="568"/>
        <end position="589"/>
    </location>
</feature>
<dbReference type="SUPFAM" id="SSF53187">
    <property type="entry name" value="Zn-dependent exopeptidases"/>
    <property type="match status" value="1"/>
</dbReference>
<feature type="compositionally biased region" description="Basic and acidic residues" evidence="7">
    <location>
        <begin position="568"/>
        <end position="587"/>
    </location>
</feature>
<keyword evidence="5" id="KW-0862">Zinc</keyword>
<keyword evidence="6" id="KW-0482">Metalloprotease</keyword>
<evidence type="ECO:0000256" key="2">
    <source>
        <dbReference type="ARBA" id="ARBA00005988"/>
    </source>
</evidence>
<keyword evidence="10" id="KW-1185">Reference proteome</keyword>
<dbReference type="GO" id="GO:0004181">
    <property type="term" value="F:metallocarboxypeptidase activity"/>
    <property type="evidence" value="ECO:0007669"/>
    <property type="project" value="InterPro"/>
</dbReference>
<dbReference type="Proteomes" id="UP000551616">
    <property type="component" value="Unassembled WGS sequence"/>
</dbReference>
<keyword evidence="3" id="KW-0645">Protease</keyword>
<evidence type="ECO:0000256" key="3">
    <source>
        <dbReference type="ARBA" id="ARBA00022670"/>
    </source>
</evidence>
<evidence type="ECO:0000313" key="9">
    <source>
        <dbReference type="EMBL" id="MBA2113559.1"/>
    </source>
</evidence>
<feature type="domain" description="Peptidase M14" evidence="8">
    <location>
        <begin position="68"/>
        <end position="231"/>
    </location>
</feature>
<reference evidence="9 10" key="1">
    <citation type="submission" date="2020-05" db="EMBL/GenBank/DDBJ databases">
        <title>Bremerella alba sp. nov., a novel planctomycete isolated from the surface of the macroalga Fucus spiralis.</title>
        <authorList>
            <person name="Godinho O."/>
            <person name="Botelho R."/>
            <person name="Albuquerque L."/>
            <person name="Wiegand S."/>
            <person name="Da Costa M.S."/>
            <person name="Lobo-Da-Cunha A."/>
            <person name="Jogler C."/>
            <person name="Lage O.M."/>
        </authorList>
    </citation>
    <scope>NUCLEOTIDE SEQUENCE [LARGE SCALE GENOMIC DNA]</scope>
    <source>
        <strain evidence="9 10">FF15</strain>
    </source>
</reference>
<name>A0A7V8V2R0_9BACT</name>
<dbReference type="AlphaFoldDB" id="A0A7V8V2R0"/>
<comment type="similarity">
    <text evidence="2">Belongs to the peptidase M14 family.</text>
</comment>
<organism evidence="9 10">
    <name type="scientific">Bremerella alba</name>
    <dbReference type="NCBI Taxonomy" id="980252"/>
    <lineage>
        <taxon>Bacteria</taxon>
        <taxon>Pseudomonadati</taxon>
        <taxon>Planctomycetota</taxon>
        <taxon>Planctomycetia</taxon>
        <taxon>Pirellulales</taxon>
        <taxon>Pirellulaceae</taxon>
        <taxon>Bremerella</taxon>
    </lineage>
</organism>
<evidence type="ECO:0000313" key="10">
    <source>
        <dbReference type="Proteomes" id="UP000551616"/>
    </source>
</evidence>
<evidence type="ECO:0000256" key="5">
    <source>
        <dbReference type="ARBA" id="ARBA00022833"/>
    </source>
</evidence>
<evidence type="ECO:0000256" key="1">
    <source>
        <dbReference type="ARBA" id="ARBA00001947"/>
    </source>
</evidence>
<comment type="cofactor">
    <cofactor evidence="1">
        <name>Zn(2+)</name>
        <dbReference type="ChEBI" id="CHEBI:29105"/>
    </cofactor>
</comment>
<dbReference type="CDD" id="cd06240">
    <property type="entry name" value="M14-like"/>
    <property type="match status" value="1"/>
</dbReference>
<evidence type="ECO:0000256" key="7">
    <source>
        <dbReference type="SAM" id="MobiDB-lite"/>
    </source>
</evidence>
<protein>
    <recommendedName>
        <fullName evidence="8">Peptidase M14 domain-containing protein</fullName>
    </recommendedName>
</protein>
<evidence type="ECO:0000256" key="4">
    <source>
        <dbReference type="ARBA" id="ARBA00022801"/>
    </source>
</evidence>
<sequence length="842" mass="94218">MNDFGNKFMTTCYTTRLGFWTLVSLLATLPFPLLATEKDAPEVPSPEMHLDRPLGADFHVVDWGNVSKYYRMLAKTCPTVKLQTVGKTSEGRDFLAAIISSPENLASLDAIKASAKVIADPRGKSSQEKEDAINNGRLILFVTPTMHSTELAATEMGMQMAWMLATSSEQPWDAMRREAVVVILPSLNPDGIDHVAQWYRQTVGKPYEGTSLPELYQKYTGHDNNRDYFALTQNESRLLTKMLYHEWHPQILWDVHQQGGVRERFFVPPYRDPLNSNIDPLVVSGINAIGARAAMDMLADGCSGVATGVSYDNWWNGGNRAVPARHNIIGILTEAASANWASPVFLERSDLRDPLGRKSYSLSNQFIAPWPGGWWRQADIIEYELSFAESLLGTLSREPKFWLRNKMAAAIRSSTLNENSKRQAWLITTDNEDLGAVIRLVDLLHLSGIDVHVSDSEFIADQRTYPPGTLVIRCDQPNQNMLNDLFELKEFPDDAKAYDVSGWSLPALFGLRVVEVIQPLGSDIQLDPIAGELPQSFLGDENQESLTPKDSRYWTQVIQELNKLSSKKEVKAANNKDKDSADDRTEDIGNEVKSLPRVGVYAPWSASMDEGWLRWTLDHFQMPHTRVRNEMIRAGKLSEDFDIIVIANISATRIENGRRKGSVETAMTGGLDVEGALAIEEFVRDGGKLIVMDDACPWVVDLLRIPLINVLSEDHADGFYCSGSVVRGIPQSDSLTQGLPATIPLMFGKSRAWRTLTSKEKESEDYADSKITPLLRYASRRLLLSGTIEKPQVIENQIGWVRVEQGQGTIILFGFCPHYRGWSHATFHLLMRSILMDPASES</sequence>